<dbReference type="PANTHER" id="PTHR34477">
    <property type="entry name" value="UPF0213 PROTEIN YHBQ"/>
    <property type="match status" value="1"/>
</dbReference>
<proteinExistence type="inferred from homology"/>
<reference evidence="3 4" key="1">
    <citation type="submission" date="2016-11" db="EMBL/GenBank/DDBJ databases">
        <title>Trade-off between light-utilization and light-protection in marine flavobacteria.</title>
        <authorList>
            <person name="Kumagai Y."/>
        </authorList>
    </citation>
    <scope>NUCLEOTIDE SEQUENCE [LARGE SCALE GENOMIC DNA]</scope>
    <source>
        <strain evidence="3 4">JCM 13191</strain>
    </source>
</reference>
<evidence type="ECO:0000259" key="2">
    <source>
        <dbReference type="PROSITE" id="PS50164"/>
    </source>
</evidence>
<dbReference type="GO" id="GO:0004519">
    <property type="term" value="F:endonuclease activity"/>
    <property type="evidence" value="ECO:0007669"/>
    <property type="project" value="UniProtKB-KW"/>
</dbReference>
<evidence type="ECO:0000313" key="3">
    <source>
        <dbReference type="EMBL" id="ARN79025.1"/>
    </source>
</evidence>
<dbReference type="OrthoDB" id="1495241at2"/>
<dbReference type="AlphaFoldDB" id="A0A1W6MN53"/>
<gene>
    <name evidence="3" type="ORF">BST97_14075</name>
</gene>
<feature type="domain" description="GIY-YIG" evidence="2">
    <location>
        <begin position="2"/>
        <end position="78"/>
    </location>
</feature>
<organism evidence="3 4">
    <name type="scientific">Nonlabens spongiae</name>
    <dbReference type="NCBI Taxonomy" id="331648"/>
    <lineage>
        <taxon>Bacteria</taxon>
        <taxon>Pseudomonadati</taxon>
        <taxon>Bacteroidota</taxon>
        <taxon>Flavobacteriia</taxon>
        <taxon>Flavobacteriales</taxon>
        <taxon>Flavobacteriaceae</taxon>
        <taxon>Nonlabens</taxon>
    </lineage>
</organism>
<dbReference type="SUPFAM" id="SSF82771">
    <property type="entry name" value="GIY-YIG endonuclease"/>
    <property type="match status" value="1"/>
</dbReference>
<keyword evidence="3" id="KW-0255">Endonuclease</keyword>
<dbReference type="CDD" id="cd10449">
    <property type="entry name" value="GIY-YIG_SLX1_like"/>
    <property type="match status" value="1"/>
</dbReference>
<dbReference type="InterPro" id="IPR050190">
    <property type="entry name" value="UPF0213_domain"/>
</dbReference>
<dbReference type="InterPro" id="IPR035901">
    <property type="entry name" value="GIY-YIG_endonuc_sf"/>
</dbReference>
<dbReference type="Gene3D" id="3.40.1440.10">
    <property type="entry name" value="GIY-YIG endonuclease"/>
    <property type="match status" value="1"/>
</dbReference>
<dbReference type="RefSeq" id="WP_085767827.1">
    <property type="nucleotide sequence ID" value="NZ_CP019344.1"/>
</dbReference>
<evidence type="ECO:0000313" key="4">
    <source>
        <dbReference type="Proteomes" id="UP000193431"/>
    </source>
</evidence>
<keyword evidence="4" id="KW-1185">Reference proteome</keyword>
<sequence length="84" mass="10028">MLEFVVYVLWSPAHGKRYVGMTSNLIKRFASHNKLGTKGWTIRYRPWKVVHVEFYETKRDALLREKLLKTGKGREWIDSNVDFK</sequence>
<accession>A0A1W6MN53</accession>
<name>A0A1W6MN53_9FLAO</name>
<dbReference type="PANTHER" id="PTHR34477:SF5">
    <property type="entry name" value="BSL5627 PROTEIN"/>
    <property type="match status" value="1"/>
</dbReference>
<dbReference type="Pfam" id="PF01541">
    <property type="entry name" value="GIY-YIG"/>
    <property type="match status" value="1"/>
</dbReference>
<dbReference type="Proteomes" id="UP000193431">
    <property type="component" value="Chromosome"/>
</dbReference>
<comment type="similarity">
    <text evidence="1">Belongs to the UPF0213 family.</text>
</comment>
<protein>
    <submittedName>
        <fullName evidence="3">Endonuclease</fullName>
    </submittedName>
</protein>
<keyword evidence="3" id="KW-0378">Hydrolase</keyword>
<keyword evidence="3" id="KW-0540">Nuclease</keyword>
<evidence type="ECO:0000256" key="1">
    <source>
        <dbReference type="ARBA" id="ARBA00007435"/>
    </source>
</evidence>
<dbReference type="PROSITE" id="PS50164">
    <property type="entry name" value="GIY_YIG"/>
    <property type="match status" value="1"/>
</dbReference>
<dbReference type="InterPro" id="IPR000305">
    <property type="entry name" value="GIY-YIG_endonuc"/>
</dbReference>
<dbReference type="EMBL" id="CP019344">
    <property type="protein sequence ID" value="ARN79025.1"/>
    <property type="molecule type" value="Genomic_DNA"/>
</dbReference>